<accession>A0A1B6LZ13</accession>
<organism evidence="2">
    <name type="scientific">Graphocephala atropunctata</name>
    <dbReference type="NCBI Taxonomy" id="36148"/>
    <lineage>
        <taxon>Eukaryota</taxon>
        <taxon>Metazoa</taxon>
        <taxon>Ecdysozoa</taxon>
        <taxon>Arthropoda</taxon>
        <taxon>Hexapoda</taxon>
        <taxon>Insecta</taxon>
        <taxon>Pterygota</taxon>
        <taxon>Neoptera</taxon>
        <taxon>Paraneoptera</taxon>
        <taxon>Hemiptera</taxon>
        <taxon>Auchenorrhyncha</taxon>
        <taxon>Membracoidea</taxon>
        <taxon>Cicadellidae</taxon>
        <taxon>Cicadellinae</taxon>
        <taxon>Cicadellini</taxon>
        <taxon>Graphocephala</taxon>
    </lineage>
</organism>
<gene>
    <name evidence="2" type="ORF">g.2324</name>
</gene>
<evidence type="ECO:0000313" key="2">
    <source>
        <dbReference type="EMBL" id="JAT28885.1"/>
    </source>
</evidence>
<protein>
    <submittedName>
        <fullName evidence="2">Uncharacterized protein</fullName>
    </submittedName>
</protein>
<feature type="region of interest" description="Disordered" evidence="1">
    <location>
        <begin position="73"/>
        <end position="96"/>
    </location>
</feature>
<evidence type="ECO:0000256" key="1">
    <source>
        <dbReference type="SAM" id="MobiDB-lite"/>
    </source>
</evidence>
<feature type="non-terminal residue" evidence="2">
    <location>
        <position position="121"/>
    </location>
</feature>
<feature type="non-terminal residue" evidence="2">
    <location>
        <position position="1"/>
    </location>
</feature>
<dbReference type="EMBL" id="GEBQ01011092">
    <property type="protein sequence ID" value="JAT28885.1"/>
    <property type="molecule type" value="Transcribed_RNA"/>
</dbReference>
<dbReference type="AlphaFoldDB" id="A0A1B6LZ13"/>
<name>A0A1B6LZ13_9HEMI</name>
<sequence length="121" mass="14171">IPKSSVFFNFIQRLEDETCFCKMCSSVADMSKRLVVLKLHRTIWIQSKVTQSCSVKLLLVMSHGFMAMTLKPKQNHHHSGKLAKRNSQKKGIEHHEYPPKVQTVNKEYYIEVLRRLRDAKE</sequence>
<reference evidence="2" key="1">
    <citation type="submission" date="2015-11" db="EMBL/GenBank/DDBJ databases">
        <title>De novo transcriptome assembly of four potential Pierce s Disease insect vectors from Arizona vineyards.</title>
        <authorList>
            <person name="Tassone E.E."/>
        </authorList>
    </citation>
    <scope>NUCLEOTIDE SEQUENCE</scope>
</reference>
<feature type="compositionally biased region" description="Basic residues" evidence="1">
    <location>
        <begin position="73"/>
        <end position="88"/>
    </location>
</feature>
<proteinExistence type="predicted"/>